<accession>A0ABP7WLC6</accession>
<dbReference type="Gene3D" id="3.40.50.1820">
    <property type="entry name" value="alpha/beta hydrolase"/>
    <property type="match status" value="1"/>
</dbReference>
<keyword evidence="2" id="KW-1185">Reference proteome</keyword>
<dbReference type="Proteomes" id="UP001500392">
    <property type="component" value="Unassembled WGS sequence"/>
</dbReference>
<dbReference type="RefSeq" id="WP_344933836.1">
    <property type="nucleotide sequence ID" value="NZ_BAABDM010000002.1"/>
</dbReference>
<dbReference type="InterPro" id="IPR029058">
    <property type="entry name" value="AB_hydrolase_fold"/>
</dbReference>
<evidence type="ECO:0000313" key="1">
    <source>
        <dbReference type="EMBL" id="GAA4091456.1"/>
    </source>
</evidence>
<gene>
    <name evidence="1" type="ORF">GCM10022414_13410</name>
</gene>
<protein>
    <submittedName>
        <fullName evidence="1">Prolyl oligopeptidase family serine peptidase</fullName>
    </submittedName>
</protein>
<organism evidence="1 2">
    <name type="scientific">Zhongshania borealis</name>
    <dbReference type="NCBI Taxonomy" id="889488"/>
    <lineage>
        <taxon>Bacteria</taxon>
        <taxon>Pseudomonadati</taxon>
        <taxon>Pseudomonadota</taxon>
        <taxon>Gammaproteobacteria</taxon>
        <taxon>Cellvibrionales</taxon>
        <taxon>Spongiibacteraceae</taxon>
        <taxon>Zhongshania</taxon>
    </lineage>
</organism>
<sequence>MPQSVLPPVKSSPPWWNSLPEDFYSQSDGTELDSEYPLKVYGTAIMDRMVRTGLGVMISGAFVPQLIKRDGMARERARMDFYAGMAEDRDVDKVFIPPPKVEVEAHKIGRFNYKPKGTPAVDLRFTSPFAPLNPDLTESYLSYKRNQTASAQYWTHPDGPRPTLIFVHGVVESWYGFNSLFFSLRWFYESGYDILLMTQPFHGDRAEKHHPFSGYGLFAGGFSQLNEGMLQAVSDLRVFIDYLFERGAPHVGISGLSLGGYLSSIMAVVEPRLAFCIPNSPLVSPVDTIRSWQPTGGLMDLVSKRTGLSPMDLRRGLAIHSPLSYQPKLDPEKVMIIGGAGDRFTPPRFVRLLHSHWPESHLHWFPGNHILHLGQSEYLKLMRMFMDRHCQSVESGVGSQAVDV</sequence>
<evidence type="ECO:0000313" key="2">
    <source>
        <dbReference type="Proteomes" id="UP001500392"/>
    </source>
</evidence>
<dbReference type="PANTHER" id="PTHR13617:SF14">
    <property type="entry name" value="PROTEIN ABHD18"/>
    <property type="match status" value="1"/>
</dbReference>
<dbReference type="PANTHER" id="PTHR13617">
    <property type="entry name" value="PROTEIN ABHD18"/>
    <property type="match status" value="1"/>
</dbReference>
<name>A0ABP7WLC6_9GAMM</name>
<dbReference type="SUPFAM" id="SSF53474">
    <property type="entry name" value="alpha/beta-Hydrolases"/>
    <property type="match status" value="1"/>
</dbReference>
<reference evidence="2" key="1">
    <citation type="journal article" date="2019" name="Int. J. Syst. Evol. Microbiol.">
        <title>The Global Catalogue of Microorganisms (GCM) 10K type strain sequencing project: providing services to taxonomists for standard genome sequencing and annotation.</title>
        <authorList>
            <consortium name="The Broad Institute Genomics Platform"/>
            <consortium name="The Broad Institute Genome Sequencing Center for Infectious Disease"/>
            <person name="Wu L."/>
            <person name="Ma J."/>
        </authorList>
    </citation>
    <scope>NUCLEOTIDE SEQUENCE [LARGE SCALE GENOMIC DNA]</scope>
    <source>
        <strain evidence="2">JCM 17304</strain>
    </source>
</reference>
<proteinExistence type="predicted"/>
<dbReference type="EMBL" id="BAABDM010000002">
    <property type="protein sequence ID" value="GAA4091456.1"/>
    <property type="molecule type" value="Genomic_DNA"/>
</dbReference>
<comment type="caution">
    <text evidence="1">The sequence shown here is derived from an EMBL/GenBank/DDBJ whole genome shotgun (WGS) entry which is preliminary data.</text>
</comment>